<reference evidence="2" key="1">
    <citation type="submission" date="2021-02" db="EMBL/GenBank/DDBJ databases">
        <authorList>
            <person name="Dougan E. K."/>
            <person name="Rhodes N."/>
            <person name="Thang M."/>
            <person name="Chan C."/>
        </authorList>
    </citation>
    <scope>NUCLEOTIDE SEQUENCE</scope>
</reference>
<keyword evidence="1" id="KW-0732">Signal</keyword>
<evidence type="ECO:0000313" key="2">
    <source>
        <dbReference type="EMBL" id="CAE7359686.1"/>
    </source>
</evidence>
<keyword evidence="3" id="KW-1185">Reference proteome</keyword>
<organism evidence="2 3">
    <name type="scientific">Symbiodinium natans</name>
    <dbReference type="NCBI Taxonomy" id="878477"/>
    <lineage>
        <taxon>Eukaryota</taxon>
        <taxon>Sar</taxon>
        <taxon>Alveolata</taxon>
        <taxon>Dinophyceae</taxon>
        <taxon>Suessiales</taxon>
        <taxon>Symbiodiniaceae</taxon>
        <taxon>Symbiodinium</taxon>
    </lineage>
</organism>
<feature type="signal peptide" evidence="1">
    <location>
        <begin position="1"/>
        <end position="21"/>
    </location>
</feature>
<feature type="chain" id="PRO_5032833494" evidence="1">
    <location>
        <begin position="22"/>
        <end position="255"/>
    </location>
</feature>
<protein>
    <submittedName>
        <fullName evidence="2">Uncharacterized protein</fullName>
    </submittedName>
</protein>
<sequence length="255" mass="28825">MRHHRGLLGLLVASLLRPSTGDTLDIEASLFLDSNCFDRYSELLLLDDGCYANLYTNLTKAFKLRIVGFTAPYKYDIYDYTDACHTQFSPKRTLTAGKCERFVGGYFVEMTNRLRSSTCVGQDCSRLAVTKQRFFSESMCVGLPYEVYTYPVQNECMRWSNGTQAFRVDPTTTNVTQVDYLVNDKCGGDLTREYVMSVGYCYELYPDRAPRSFKWEVERYDSTTISEAWRPAGLGLVQAAGMAAPLALLGSSRDL</sequence>
<evidence type="ECO:0000256" key="1">
    <source>
        <dbReference type="SAM" id="SignalP"/>
    </source>
</evidence>
<evidence type="ECO:0000313" key="3">
    <source>
        <dbReference type="Proteomes" id="UP000604046"/>
    </source>
</evidence>
<dbReference type="Proteomes" id="UP000604046">
    <property type="component" value="Unassembled WGS sequence"/>
</dbReference>
<name>A0A812PSM0_9DINO</name>
<comment type="caution">
    <text evidence="2">The sequence shown here is derived from an EMBL/GenBank/DDBJ whole genome shotgun (WGS) entry which is preliminary data.</text>
</comment>
<dbReference type="OrthoDB" id="418008at2759"/>
<accession>A0A812PSM0</accession>
<gene>
    <name evidence="2" type="ORF">SNAT2548_LOCUS19290</name>
</gene>
<proteinExistence type="predicted"/>
<dbReference type="AlphaFoldDB" id="A0A812PSM0"/>
<dbReference type="EMBL" id="CAJNDS010002172">
    <property type="protein sequence ID" value="CAE7359686.1"/>
    <property type="molecule type" value="Genomic_DNA"/>
</dbReference>